<dbReference type="EMBL" id="BAABHB010000019">
    <property type="protein sequence ID" value="GAA4419825.1"/>
    <property type="molecule type" value="Genomic_DNA"/>
</dbReference>
<protein>
    <recommendedName>
        <fullName evidence="2">SnoaL-like domain-containing protein</fullName>
    </recommendedName>
</protein>
<gene>
    <name evidence="3" type="ORF">GCM10023187_54520</name>
</gene>
<evidence type="ECO:0000256" key="1">
    <source>
        <dbReference type="SAM" id="MobiDB-lite"/>
    </source>
</evidence>
<evidence type="ECO:0000259" key="2">
    <source>
        <dbReference type="Pfam" id="PF13577"/>
    </source>
</evidence>
<evidence type="ECO:0000313" key="3">
    <source>
        <dbReference type="EMBL" id="GAA4419825.1"/>
    </source>
</evidence>
<dbReference type="Gene3D" id="3.10.450.50">
    <property type="match status" value="1"/>
</dbReference>
<feature type="region of interest" description="Disordered" evidence="1">
    <location>
        <begin position="123"/>
        <end position="142"/>
    </location>
</feature>
<reference evidence="4" key="1">
    <citation type="journal article" date="2019" name="Int. J. Syst. Evol. Microbiol.">
        <title>The Global Catalogue of Microorganisms (GCM) 10K type strain sequencing project: providing services to taxonomists for standard genome sequencing and annotation.</title>
        <authorList>
            <consortium name="The Broad Institute Genomics Platform"/>
            <consortium name="The Broad Institute Genome Sequencing Center for Infectious Disease"/>
            <person name="Wu L."/>
            <person name="Ma J."/>
        </authorList>
    </citation>
    <scope>NUCLEOTIDE SEQUENCE [LARGE SCALE GENOMIC DNA]</scope>
    <source>
        <strain evidence="4">JCM 17925</strain>
    </source>
</reference>
<proteinExistence type="predicted"/>
<dbReference type="InterPro" id="IPR032710">
    <property type="entry name" value="NTF2-like_dom_sf"/>
</dbReference>
<keyword evidence="4" id="KW-1185">Reference proteome</keyword>
<feature type="domain" description="SnoaL-like" evidence="2">
    <location>
        <begin position="39"/>
        <end position="154"/>
    </location>
</feature>
<dbReference type="Proteomes" id="UP001500936">
    <property type="component" value="Unassembled WGS sequence"/>
</dbReference>
<dbReference type="InterPro" id="IPR037401">
    <property type="entry name" value="SnoaL-like"/>
</dbReference>
<evidence type="ECO:0000313" key="4">
    <source>
        <dbReference type="Proteomes" id="UP001500936"/>
    </source>
</evidence>
<dbReference type="SUPFAM" id="SSF54427">
    <property type="entry name" value="NTF2-like"/>
    <property type="match status" value="1"/>
</dbReference>
<name>A0ABP8L0P2_9BACT</name>
<accession>A0ABP8L0P2</accession>
<dbReference type="Pfam" id="PF13577">
    <property type="entry name" value="SnoaL_4"/>
    <property type="match status" value="1"/>
</dbReference>
<comment type="caution">
    <text evidence="3">The sequence shown here is derived from an EMBL/GenBank/DDBJ whole genome shotgun (WGS) entry which is preliminary data.</text>
</comment>
<sequence>MIGLAGWLTFLTGAAAQPTETRPSSRTVVTTTTTPAAYKDRDAITSLLKRRITLLNEGRLDALPETVTADAGIQMGSRPLQSLTPLLITYRAEAGRVKLSNHQIRRLDLENRNATATETFGYTYTPAGREPETGTGTISNNLVKGEDGRWRISRSQVSYTRP</sequence>
<organism evidence="3 4">
    <name type="scientific">Nibrella viscosa</name>
    <dbReference type="NCBI Taxonomy" id="1084524"/>
    <lineage>
        <taxon>Bacteria</taxon>
        <taxon>Pseudomonadati</taxon>
        <taxon>Bacteroidota</taxon>
        <taxon>Cytophagia</taxon>
        <taxon>Cytophagales</taxon>
        <taxon>Spirosomataceae</taxon>
        <taxon>Nibrella</taxon>
    </lineage>
</organism>